<dbReference type="Pfam" id="PF00072">
    <property type="entry name" value="Response_reg"/>
    <property type="match status" value="1"/>
</dbReference>
<name>A0ABT8LHZ5_9BACT</name>
<dbReference type="InterPro" id="IPR001867">
    <property type="entry name" value="OmpR/PhoB-type_DNA-bd"/>
</dbReference>
<evidence type="ECO:0000259" key="6">
    <source>
        <dbReference type="PROSITE" id="PS50110"/>
    </source>
</evidence>
<feature type="domain" description="Response regulatory" evidence="6">
    <location>
        <begin position="5"/>
        <end position="119"/>
    </location>
</feature>
<dbReference type="InterPro" id="IPR016032">
    <property type="entry name" value="Sig_transdc_resp-reg_C-effctor"/>
</dbReference>
<evidence type="ECO:0000256" key="4">
    <source>
        <dbReference type="PROSITE-ProRule" id="PRU00169"/>
    </source>
</evidence>
<evidence type="ECO:0000256" key="5">
    <source>
        <dbReference type="PROSITE-ProRule" id="PRU01091"/>
    </source>
</evidence>
<dbReference type="PROSITE" id="PS50110">
    <property type="entry name" value="RESPONSE_REGULATORY"/>
    <property type="match status" value="1"/>
</dbReference>
<dbReference type="InterPro" id="IPR036388">
    <property type="entry name" value="WH-like_DNA-bd_sf"/>
</dbReference>
<dbReference type="Proteomes" id="UP001172083">
    <property type="component" value="Unassembled WGS sequence"/>
</dbReference>
<proteinExistence type="predicted"/>
<dbReference type="Gene3D" id="6.10.250.690">
    <property type="match status" value="1"/>
</dbReference>
<dbReference type="Pfam" id="PF00486">
    <property type="entry name" value="Trans_reg_C"/>
    <property type="match status" value="1"/>
</dbReference>
<evidence type="ECO:0000256" key="1">
    <source>
        <dbReference type="ARBA" id="ARBA00022553"/>
    </source>
</evidence>
<dbReference type="PANTHER" id="PTHR48111">
    <property type="entry name" value="REGULATOR OF RPOS"/>
    <property type="match status" value="1"/>
</dbReference>
<feature type="domain" description="OmpR/PhoB-type" evidence="7">
    <location>
        <begin position="132"/>
        <end position="229"/>
    </location>
</feature>
<dbReference type="SUPFAM" id="SSF46894">
    <property type="entry name" value="C-terminal effector domain of the bipartite response regulators"/>
    <property type="match status" value="1"/>
</dbReference>
<keyword evidence="1 4" id="KW-0597">Phosphoprotein</keyword>
<evidence type="ECO:0000256" key="3">
    <source>
        <dbReference type="ARBA" id="ARBA00023125"/>
    </source>
</evidence>
<evidence type="ECO:0000256" key="2">
    <source>
        <dbReference type="ARBA" id="ARBA00023012"/>
    </source>
</evidence>
<dbReference type="PROSITE" id="PS51755">
    <property type="entry name" value="OMPR_PHOB"/>
    <property type="match status" value="1"/>
</dbReference>
<comment type="caution">
    <text evidence="8">The sequence shown here is derived from an EMBL/GenBank/DDBJ whole genome shotgun (WGS) entry which is preliminary data.</text>
</comment>
<accession>A0ABT8LHZ5</accession>
<sequence>MQKQKILLVEDDLNLGQILKEYLDIKGFDTKLCRDGEEGFEAFENDSFDLCIFDIMLPKKDGFSLAREIKVADKITPIIFLTAKSMKQDTIEGFKLGADDYITKPFSMEELLLRIKAILRRSGSNAQSKPELQVFKIGGFTFDYDLHQLTYNNVTTKLTSKEAELLKLFCLNINQTLDRSTALKIIWRDDSYFNARSMDVYITKLRKYLKEDPTLEILTVRGTGFKLVEKTL</sequence>
<dbReference type="EMBL" id="JAUJEB010000008">
    <property type="protein sequence ID" value="MDN5216365.1"/>
    <property type="molecule type" value="Genomic_DNA"/>
</dbReference>
<dbReference type="InterPro" id="IPR001789">
    <property type="entry name" value="Sig_transdc_resp-reg_receiver"/>
</dbReference>
<dbReference type="SMART" id="SM00862">
    <property type="entry name" value="Trans_reg_C"/>
    <property type="match status" value="1"/>
</dbReference>
<dbReference type="SUPFAM" id="SSF52172">
    <property type="entry name" value="CheY-like"/>
    <property type="match status" value="1"/>
</dbReference>
<dbReference type="Gene3D" id="3.40.50.2300">
    <property type="match status" value="1"/>
</dbReference>
<keyword evidence="2" id="KW-0902">Two-component regulatory system</keyword>
<reference evidence="8" key="1">
    <citation type="submission" date="2023-06" db="EMBL/GenBank/DDBJ databases">
        <title>Genomic of Agaribacillus aureum.</title>
        <authorList>
            <person name="Wang G."/>
        </authorList>
    </citation>
    <scope>NUCLEOTIDE SEQUENCE</scope>
    <source>
        <strain evidence="8">BMA12</strain>
    </source>
</reference>
<dbReference type="InterPro" id="IPR039420">
    <property type="entry name" value="WalR-like"/>
</dbReference>
<feature type="DNA-binding region" description="OmpR/PhoB-type" evidence="5">
    <location>
        <begin position="132"/>
        <end position="229"/>
    </location>
</feature>
<keyword evidence="3 5" id="KW-0238">DNA-binding</keyword>
<dbReference type="PANTHER" id="PTHR48111:SF40">
    <property type="entry name" value="PHOSPHATE REGULON TRANSCRIPTIONAL REGULATORY PROTEIN PHOB"/>
    <property type="match status" value="1"/>
</dbReference>
<keyword evidence="9" id="KW-1185">Reference proteome</keyword>
<dbReference type="SMART" id="SM00448">
    <property type="entry name" value="REC"/>
    <property type="match status" value="1"/>
</dbReference>
<dbReference type="RefSeq" id="WP_346761703.1">
    <property type="nucleotide sequence ID" value="NZ_JAUJEB010000008.1"/>
</dbReference>
<evidence type="ECO:0000313" key="8">
    <source>
        <dbReference type="EMBL" id="MDN5216365.1"/>
    </source>
</evidence>
<evidence type="ECO:0000313" key="9">
    <source>
        <dbReference type="Proteomes" id="UP001172083"/>
    </source>
</evidence>
<protein>
    <submittedName>
        <fullName evidence="8">Response regulator transcription factor</fullName>
    </submittedName>
</protein>
<organism evidence="8 9">
    <name type="scientific">Agaribacillus aureus</name>
    <dbReference type="NCBI Taxonomy" id="3051825"/>
    <lineage>
        <taxon>Bacteria</taxon>
        <taxon>Pseudomonadati</taxon>
        <taxon>Bacteroidota</taxon>
        <taxon>Cytophagia</taxon>
        <taxon>Cytophagales</taxon>
        <taxon>Splendidivirgaceae</taxon>
        <taxon>Agaribacillus</taxon>
    </lineage>
</organism>
<evidence type="ECO:0000259" key="7">
    <source>
        <dbReference type="PROSITE" id="PS51755"/>
    </source>
</evidence>
<dbReference type="Gene3D" id="1.10.10.10">
    <property type="entry name" value="Winged helix-like DNA-binding domain superfamily/Winged helix DNA-binding domain"/>
    <property type="match status" value="1"/>
</dbReference>
<dbReference type="CDD" id="cd00383">
    <property type="entry name" value="trans_reg_C"/>
    <property type="match status" value="1"/>
</dbReference>
<dbReference type="InterPro" id="IPR011006">
    <property type="entry name" value="CheY-like_superfamily"/>
</dbReference>
<gene>
    <name evidence="8" type="ORF">QQ020_30130</name>
</gene>
<feature type="modified residue" description="4-aspartylphosphate" evidence="4">
    <location>
        <position position="54"/>
    </location>
</feature>